<evidence type="ECO:0000256" key="1">
    <source>
        <dbReference type="SAM" id="Phobius"/>
    </source>
</evidence>
<organism evidence="2 3">
    <name type="scientific">Burkholderia contaminans</name>
    <dbReference type="NCBI Taxonomy" id="488447"/>
    <lineage>
        <taxon>Bacteria</taxon>
        <taxon>Pseudomonadati</taxon>
        <taxon>Pseudomonadota</taxon>
        <taxon>Betaproteobacteria</taxon>
        <taxon>Burkholderiales</taxon>
        <taxon>Burkholderiaceae</taxon>
        <taxon>Burkholderia</taxon>
        <taxon>Burkholderia cepacia complex</taxon>
    </lineage>
</organism>
<proteinExistence type="predicted"/>
<evidence type="ECO:0000313" key="3">
    <source>
        <dbReference type="Proteomes" id="UP001172109"/>
    </source>
</evidence>
<name>A0AAP4QYF7_9BURK</name>
<accession>A0AAP4QYF7</accession>
<keyword evidence="1" id="KW-1133">Transmembrane helix</keyword>
<keyword evidence="1" id="KW-0472">Membrane</keyword>
<feature type="transmembrane region" description="Helical" evidence="1">
    <location>
        <begin position="526"/>
        <end position="549"/>
    </location>
</feature>
<dbReference type="EMBL" id="JAUJQS010000003">
    <property type="protein sequence ID" value="MDN7564020.1"/>
    <property type="molecule type" value="Genomic_DNA"/>
</dbReference>
<dbReference type="Proteomes" id="UP001172109">
    <property type="component" value="Unassembled WGS sequence"/>
</dbReference>
<comment type="caution">
    <text evidence="2">The sequence shown here is derived from an EMBL/GenBank/DDBJ whole genome shotgun (WGS) entry which is preliminary data.</text>
</comment>
<reference evidence="2" key="1">
    <citation type="submission" date="2023-07" db="EMBL/GenBank/DDBJ databases">
        <title>A collection of bacterial strains from the Burkholderia cepacia Research Laboratory and Repository.</title>
        <authorList>
            <person name="Lipuma J."/>
            <person name="Spilker T."/>
            <person name="Caverly L."/>
        </authorList>
    </citation>
    <scope>NUCLEOTIDE SEQUENCE</scope>
    <source>
        <strain evidence="2">AU44979</strain>
    </source>
</reference>
<protein>
    <submittedName>
        <fullName evidence="2">Uncharacterized protein</fullName>
    </submittedName>
</protein>
<dbReference type="AlphaFoldDB" id="A0AAP4QYF7"/>
<gene>
    <name evidence="2" type="ORF">QZM56_05855</name>
</gene>
<evidence type="ECO:0000313" key="2">
    <source>
        <dbReference type="EMBL" id="MDN7564020.1"/>
    </source>
</evidence>
<sequence length="570" mass="62497">MDIDRGIDSAQKAEKVLDALESGKLKLRPQDRFWADQLRVLPRGITGLLNISKLTPDVLAIIRATALALTHLEQAEEKVDNESPLPILDAQCMLFRLYEELFVALTGVPSGKVGSEQEIKLRMLARFGDGNIAHFDEINAAAGELEQFYRENSASMFRAGKSLGGIKVVSGGQRRYGPSALSATRIAGLYCDTQLIPDPVWPFFAENLHLNALHLQLAIALFCILQLRPLVDARLSVPPILVFPSFEERLEANDAMTQAGIASLAVKVIVPACNANMSTIDELFEYVKKYEQPFLDAITRERLFVPPGVEPTAVGTAEEAAAIYLQELKGVRDQEMLGKMEKLPRGVLVLNGILERLRPQYHLAENAEELNSQPMLSTPVHWYYFELCARAEARELIKQQVLSREAFDILRALQDDSLTWLGNVPIAGLVELRERMEHAELREQLKKITTQLTAAGPAELEAVAREVRHGLDLLIQRQKKAIKDIEDKYSPKYWAAGTGSVIGIAAGASMFFMPALAAAAGVSAPIASVVGAIGGGGIAMAKDAVGQFVEKRRARKSMLGILATARATSK</sequence>
<dbReference type="RefSeq" id="WP_224756005.1">
    <property type="nucleotide sequence ID" value="NZ_CADEUY010000008.1"/>
</dbReference>
<keyword evidence="1" id="KW-0812">Transmembrane</keyword>